<protein>
    <submittedName>
        <fullName evidence="2">Uncharacterized protein</fullName>
    </submittedName>
</protein>
<feature type="region of interest" description="Disordered" evidence="1">
    <location>
        <begin position="14"/>
        <end position="199"/>
    </location>
</feature>
<sequence>MTSRLLFWWAGDDLVSGDGCQLTTTSMSHSSSSSDSDSSLDPISLSQLAPTTAPAPTIDPTPSAPEPVQLSQGNPSDSSQSKPNQLTDDHTPSLSNLIGDPPTASVQDSTKTVEGSGSSEEDDEDDDMDEVEAPDLGGSRSGADQMLKAGAPTAASRSWMSQRKGKAILIEGGDQPMIDGDREESGSGQRIRELGALED</sequence>
<feature type="compositionally biased region" description="Polar residues" evidence="1">
    <location>
        <begin position="69"/>
        <end position="96"/>
    </location>
</feature>
<comment type="caution">
    <text evidence="2">The sequence shown here is derived from an EMBL/GenBank/DDBJ whole genome shotgun (WGS) entry which is preliminary data.</text>
</comment>
<dbReference type="AlphaFoldDB" id="A0A9P6TDV0"/>
<accession>A0A9P6TDV0</accession>
<feature type="non-terminal residue" evidence="2">
    <location>
        <position position="199"/>
    </location>
</feature>
<keyword evidence="3" id="KW-1185">Reference proteome</keyword>
<feature type="compositionally biased region" description="Acidic residues" evidence="1">
    <location>
        <begin position="119"/>
        <end position="133"/>
    </location>
</feature>
<gene>
    <name evidence="2" type="ORF">CROQUDRAFT_90005</name>
</gene>
<evidence type="ECO:0000256" key="1">
    <source>
        <dbReference type="SAM" id="MobiDB-lite"/>
    </source>
</evidence>
<reference evidence="2" key="1">
    <citation type="submission" date="2013-11" db="EMBL/GenBank/DDBJ databases">
        <title>Genome sequence of the fusiform rust pathogen reveals effectors for host alternation and coevolution with pine.</title>
        <authorList>
            <consortium name="DOE Joint Genome Institute"/>
            <person name="Smith K."/>
            <person name="Pendleton A."/>
            <person name="Kubisiak T."/>
            <person name="Anderson C."/>
            <person name="Salamov A."/>
            <person name="Aerts A."/>
            <person name="Riley R."/>
            <person name="Clum A."/>
            <person name="Lindquist E."/>
            <person name="Ence D."/>
            <person name="Campbell M."/>
            <person name="Kronenberg Z."/>
            <person name="Feau N."/>
            <person name="Dhillon B."/>
            <person name="Hamelin R."/>
            <person name="Burleigh J."/>
            <person name="Smith J."/>
            <person name="Yandell M."/>
            <person name="Nelson C."/>
            <person name="Grigoriev I."/>
            <person name="Davis J."/>
        </authorList>
    </citation>
    <scope>NUCLEOTIDE SEQUENCE</scope>
    <source>
        <strain evidence="2">G11</strain>
    </source>
</reference>
<dbReference type="OrthoDB" id="3358442at2759"/>
<feature type="compositionally biased region" description="Basic and acidic residues" evidence="1">
    <location>
        <begin position="179"/>
        <end position="199"/>
    </location>
</feature>
<organism evidence="2 3">
    <name type="scientific">Cronartium quercuum f. sp. fusiforme G11</name>
    <dbReference type="NCBI Taxonomy" id="708437"/>
    <lineage>
        <taxon>Eukaryota</taxon>
        <taxon>Fungi</taxon>
        <taxon>Dikarya</taxon>
        <taxon>Basidiomycota</taxon>
        <taxon>Pucciniomycotina</taxon>
        <taxon>Pucciniomycetes</taxon>
        <taxon>Pucciniales</taxon>
        <taxon>Coleosporiaceae</taxon>
        <taxon>Cronartium</taxon>
    </lineage>
</organism>
<dbReference type="EMBL" id="MU167234">
    <property type="protein sequence ID" value="KAG0148732.1"/>
    <property type="molecule type" value="Genomic_DNA"/>
</dbReference>
<proteinExistence type="predicted"/>
<dbReference type="Proteomes" id="UP000886653">
    <property type="component" value="Unassembled WGS sequence"/>
</dbReference>
<evidence type="ECO:0000313" key="3">
    <source>
        <dbReference type="Proteomes" id="UP000886653"/>
    </source>
</evidence>
<evidence type="ECO:0000313" key="2">
    <source>
        <dbReference type="EMBL" id="KAG0148732.1"/>
    </source>
</evidence>
<name>A0A9P6TDV0_9BASI</name>
<feature type="compositionally biased region" description="Low complexity" evidence="1">
    <location>
        <begin position="22"/>
        <end position="56"/>
    </location>
</feature>